<feature type="region of interest" description="Disordered" evidence="1">
    <location>
        <begin position="1625"/>
        <end position="1650"/>
    </location>
</feature>
<dbReference type="Pfam" id="PF00855">
    <property type="entry name" value="PWWP"/>
    <property type="match status" value="1"/>
</dbReference>
<feature type="compositionally biased region" description="Low complexity" evidence="1">
    <location>
        <begin position="667"/>
        <end position="680"/>
    </location>
</feature>
<dbReference type="Gene3D" id="2.30.30.140">
    <property type="match status" value="1"/>
</dbReference>
<feature type="compositionally biased region" description="Basic and acidic residues" evidence="1">
    <location>
        <begin position="559"/>
        <end position="572"/>
    </location>
</feature>
<dbReference type="EMBL" id="AJVK01007423">
    <property type="status" value="NOT_ANNOTATED_CDS"/>
    <property type="molecule type" value="Genomic_DNA"/>
</dbReference>
<feature type="region of interest" description="Disordered" evidence="1">
    <location>
        <begin position="1172"/>
        <end position="1210"/>
    </location>
</feature>
<feature type="compositionally biased region" description="Basic and acidic residues" evidence="1">
    <location>
        <begin position="519"/>
        <end position="529"/>
    </location>
</feature>
<protein>
    <recommendedName>
        <fullName evidence="2">C2H2-type domain-containing protein</fullName>
    </recommendedName>
</protein>
<feature type="region of interest" description="Disordered" evidence="1">
    <location>
        <begin position="653"/>
        <end position="682"/>
    </location>
</feature>
<dbReference type="VEuPathDB" id="VectorBase:PPAI009898"/>
<name>A0A1B0EY46_PHLPP</name>
<evidence type="ECO:0000256" key="1">
    <source>
        <dbReference type="SAM" id="MobiDB-lite"/>
    </source>
</evidence>
<dbReference type="PROSITE" id="PS00028">
    <property type="entry name" value="ZINC_FINGER_C2H2_1"/>
    <property type="match status" value="1"/>
</dbReference>
<dbReference type="EMBL" id="AJVK01007422">
    <property type="status" value="NOT_ANNOTATED_CDS"/>
    <property type="molecule type" value="Genomic_DNA"/>
</dbReference>
<evidence type="ECO:0000313" key="3">
    <source>
        <dbReference type="EnsemblMetazoa" id="PPAI009898-PA"/>
    </source>
</evidence>
<keyword evidence="4" id="KW-1185">Reference proteome</keyword>
<dbReference type="SUPFAM" id="SSF63748">
    <property type="entry name" value="Tudor/PWWP/MBT"/>
    <property type="match status" value="1"/>
</dbReference>
<dbReference type="InterPro" id="IPR000313">
    <property type="entry name" value="PWWP_dom"/>
</dbReference>
<dbReference type="CDD" id="cd05162">
    <property type="entry name" value="PWWP"/>
    <property type="match status" value="1"/>
</dbReference>
<reference evidence="3" key="1">
    <citation type="submission" date="2022-08" db="UniProtKB">
        <authorList>
            <consortium name="EnsemblMetazoa"/>
        </authorList>
    </citation>
    <scope>IDENTIFICATION</scope>
    <source>
        <strain evidence="3">Israel</strain>
    </source>
</reference>
<dbReference type="Proteomes" id="UP000092462">
    <property type="component" value="Unassembled WGS sequence"/>
</dbReference>
<evidence type="ECO:0000313" key="4">
    <source>
        <dbReference type="Proteomes" id="UP000092462"/>
    </source>
</evidence>
<evidence type="ECO:0000259" key="2">
    <source>
        <dbReference type="PROSITE" id="PS00028"/>
    </source>
</evidence>
<feature type="domain" description="C2H2-type" evidence="2">
    <location>
        <begin position="202"/>
        <end position="222"/>
    </location>
</feature>
<feature type="region of interest" description="Disordered" evidence="1">
    <location>
        <begin position="519"/>
        <end position="572"/>
    </location>
</feature>
<feature type="compositionally biased region" description="Basic and acidic residues" evidence="1">
    <location>
        <begin position="653"/>
        <end position="662"/>
    </location>
</feature>
<proteinExistence type="predicted"/>
<feature type="compositionally biased region" description="Basic residues" evidence="1">
    <location>
        <begin position="538"/>
        <end position="549"/>
    </location>
</feature>
<dbReference type="VEuPathDB" id="VectorBase:PPAPM1_006330"/>
<dbReference type="EnsemblMetazoa" id="PPAI009898-RA">
    <property type="protein sequence ID" value="PPAI009898-PA"/>
    <property type="gene ID" value="PPAI009898"/>
</dbReference>
<organism evidence="3 4">
    <name type="scientific">Phlebotomus papatasi</name>
    <name type="common">Sandfly</name>
    <dbReference type="NCBI Taxonomy" id="29031"/>
    <lineage>
        <taxon>Eukaryota</taxon>
        <taxon>Metazoa</taxon>
        <taxon>Ecdysozoa</taxon>
        <taxon>Arthropoda</taxon>
        <taxon>Hexapoda</taxon>
        <taxon>Insecta</taxon>
        <taxon>Pterygota</taxon>
        <taxon>Neoptera</taxon>
        <taxon>Endopterygota</taxon>
        <taxon>Diptera</taxon>
        <taxon>Nematocera</taxon>
        <taxon>Psychodoidea</taxon>
        <taxon>Psychodidae</taxon>
        <taxon>Phlebotomus</taxon>
        <taxon>Phlebotomus</taxon>
    </lineage>
</organism>
<dbReference type="InterPro" id="IPR013087">
    <property type="entry name" value="Znf_C2H2_type"/>
</dbReference>
<sequence length="1726" mass="190108">MCEQTNAYDDGDIVWVKLSNCWWPGEVCKESRLPDDLVNSLKKKPFAVVKFFQEDAYEYVKNINNIYKYQCSRKGEFIRKGLDLHKSNHKYMEKFPADVTTAEKLTGGDLDIVQKIQSSPQKSTTSAWSDVFNNGKVKKGKKTLGLSPTTRDRRINKIPKKNVSPATKTFLSKPREHEVRFLSGNSSATKTNTESSPGLYKCHACPFSCNRINVIVLHSKTHSTETVSNTHIKRPTSPKSKAKRPILSKIVTPLEHLSDDEVTTRVAKCVSVQTPVVKPPKKRGKRKISETLNENSVNVEQTDVKIPEVKQPMKKRKTDLEWKNELLADWSEDEEAEQSSENNCLHTKELENKEENFQRSAEIDKMNQVPVIEQKKEKVKSPPIKYRNIPKKDRRDIVLESGELMEINKPNTSIQVPIAETLLQEVKDQPEVKDIMEKTNISTTEEDEEDMVLDSISRHRQKKLHASEFSIAKKAKKSSRQVDELKDEKLCSDIESLLKATVIPQIPETPKFDKVDQAKELSPTKELNREIALPPKERGKRIFKSKNRSKSGSCEVEDEKTPPKAKSRESTEKIEIFNMEHTRGSISPSKEPTESDLQIAQTLIDLPDHTPPLNPLKDGTSSNYIKNEYGFSDCKETNAAEVLMNLGNLTETRSKDTNKSEEIVNVSPSKSTKQFSSSGKLYSPTTVDETQIKLPENITVTKVIKPALTSPNQSKTIKEYKILTTIEDKSSEKPDIVERVKIKKGIPKKRKPNIDISDNTSVVEELEVKNTGKEVVRVPSPPASPKKIIKIKSQMKSPTQVGTVSQDNIFDIKNMPIVLTDEPLPVDSVVMSETKSLPSKSTSMTSNGQEQGMIISKFGKSEDIVINQSALLKKVKLIDSEKEQQMDSSISERITQNEHKFTTSITERKMMKLPPKKLKDNVLSVSKSEIYGTKFTPQNVASGNSVMLTKSHAKLLGQRSSPTKILYSSENHNIISSTTETSSALVSNSQMFQGKLCGQIVITSKGKVITKQSDAVTTTSSASLTAEVSSSFRITDSAKISTSISKMAIKSPAKIHVQSQQIIYKPPKEVNKSVSKTVYVQQPKKSSDKMEISSFVESQRKVFRRIKKPTRLETLDAAGHSSTNTQKSLHQTIGVQDLPPLAPISSETLLSNCVKKVVSSTTKQVDESAVRLKTTSTKSSKQTGYSFEGAKVKKASTSSNREKSETLSMSTESTGICSSIHNIENSSNIQDSQLLAIPGESFGGPANSFFLCTLDNGTFIPIDNQPLYLDASNQLVPQPPDIITTTSREIGSDIELGHDAILEVQDNEQIMVESDQGSADGTVGCETKYVLNTGNGQQILLDQQSLLAIAAGDIPRLVTPEGQELIFQGSSQDILSSIALNQTELGVLSDGQQIIVPEGMVNSPSQDILAVALAGTEVFSQDNLIADVPQIPAANPAQVSETNAVLTQPPIMSTLEVPSKTENIGQNVALEAGFSTQNLDDSLAVIGVTGHQTNVPTSLELPITVTNPAIAPKTTTSPMSLTSIYLPSVSTSSSQMSPSIPIVEEIFSGTNSVLEMYQTSGGEEKNQVKNMSNEVEVETTEKDTLEALDDIIEETTAGSENAVEIDSFNGNDIVPVTPESLTNHGTNTPDLHFNDEDGNSSHSSEIPIQPDLILRPEDFTSSNEDVIDSDVAENNPSTSEVSIFLENLTRNSMSTCSDSTNQNSNLLQELAEMDKEPTGACEKNTS</sequence>
<accession>A0A1B0EY46</accession>